<gene>
    <name evidence="1" type="ORF">DARMORV10_A07P10630.1</name>
</gene>
<dbReference type="EMBL" id="HG994361">
    <property type="protein sequence ID" value="CAF2159945.1"/>
    <property type="molecule type" value="Genomic_DNA"/>
</dbReference>
<proteinExistence type="predicted"/>
<sequence>MCCVWLGCSGALYNNGWRAEAKTRRKGCVKRNYDASVLELYTDVLLR</sequence>
<protein>
    <submittedName>
        <fullName evidence="1">(rape) hypothetical protein</fullName>
    </submittedName>
</protein>
<name>A0A816YIQ7_BRANA</name>
<accession>A0A816YIQ7</accession>
<reference evidence="1" key="1">
    <citation type="submission" date="2021-01" db="EMBL/GenBank/DDBJ databases">
        <authorList>
            <consortium name="Genoscope - CEA"/>
            <person name="William W."/>
        </authorList>
    </citation>
    <scope>NUCLEOTIDE SEQUENCE</scope>
</reference>
<organism evidence="1">
    <name type="scientific">Brassica napus</name>
    <name type="common">Rape</name>
    <dbReference type="NCBI Taxonomy" id="3708"/>
    <lineage>
        <taxon>Eukaryota</taxon>
        <taxon>Viridiplantae</taxon>
        <taxon>Streptophyta</taxon>
        <taxon>Embryophyta</taxon>
        <taxon>Tracheophyta</taxon>
        <taxon>Spermatophyta</taxon>
        <taxon>Magnoliopsida</taxon>
        <taxon>eudicotyledons</taxon>
        <taxon>Gunneridae</taxon>
        <taxon>Pentapetalae</taxon>
        <taxon>rosids</taxon>
        <taxon>malvids</taxon>
        <taxon>Brassicales</taxon>
        <taxon>Brassicaceae</taxon>
        <taxon>Brassiceae</taxon>
        <taxon>Brassica</taxon>
    </lineage>
</organism>
<evidence type="ECO:0000313" key="1">
    <source>
        <dbReference type="EMBL" id="CAF2159945.1"/>
    </source>
</evidence>
<dbReference type="Proteomes" id="UP001295469">
    <property type="component" value="Chromosome A07"/>
</dbReference>
<dbReference type="AlphaFoldDB" id="A0A816YIQ7"/>